<protein>
    <submittedName>
        <fullName evidence="1">Uncharacterized protein</fullName>
    </submittedName>
</protein>
<dbReference type="AlphaFoldDB" id="A0A934SK56"/>
<proteinExistence type="predicted"/>
<dbReference type="RefSeq" id="WP_200555331.1">
    <property type="nucleotide sequence ID" value="NZ_JAEPES010000001.1"/>
</dbReference>
<organism evidence="1 3">
    <name type="scientific">Lacisediminihabitans changchengi</name>
    <dbReference type="NCBI Taxonomy" id="2787634"/>
    <lineage>
        <taxon>Bacteria</taxon>
        <taxon>Bacillati</taxon>
        <taxon>Actinomycetota</taxon>
        <taxon>Actinomycetes</taxon>
        <taxon>Micrococcales</taxon>
        <taxon>Microbacteriaceae</taxon>
        <taxon>Lacisediminihabitans</taxon>
    </lineage>
</organism>
<reference evidence="1" key="1">
    <citation type="submission" date="2021-01" db="EMBL/GenBank/DDBJ databases">
        <title>Lacisediminihabitans sp. nov. strain G11-30, isolated from Antarctic Soil.</title>
        <authorList>
            <person name="Li J."/>
        </authorList>
    </citation>
    <scope>NUCLEOTIDE SEQUENCE</scope>
    <source>
        <strain evidence="1">G11-30</strain>
    </source>
</reference>
<keyword evidence="3" id="KW-1185">Reference proteome</keyword>
<dbReference type="Proteomes" id="UP000636458">
    <property type="component" value="Unassembled WGS sequence"/>
</dbReference>
<dbReference type="EMBL" id="JAEPES010000003">
    <property type="protein sequence ID" value="MBK4347809.1"/>
    <property type="molecule type" value="Genomic_DNA"/>
</dbReference>
<sequence length="239" mass="26095">MMRPLIPGDEVVASGILFQFDATYWLLLNDERYQYPVVGAPSESETVQLQIPPDSASEWVRNLGALMTVRGVWDGRSLDVPTGPLSPASFDWETTAIAYEEASPPTTTSRPAPSSPALIQAAQELYASGDLLELSSESEQALVYATSTNDRAVEIALRPHFGDRLHVVSSRMAHADVMRLRDIIYTLPDELLSSFGQQASPAHQVQIVATVKWVPESLADALSAFPPDSYELRALLTPA</sequence>
<comment type="caution">
    <text evidence="1">The sequence shown here is derived from an EMBL/GenBank/DDBJ whole genome shotgun (WGS) entry which is preliminary data.</text>
</comment>
<gene>
    <name evidence="1" type="ORF">IV501_05425</name>
    <name evidence="2" type="ORF">IV501_09200</name>
</gene>
<dbReference type="EMBL" id="JAEPES010000001">
    <property type="protein sequence ID" value="MBK4347068.1"/>
    <property type="molecule type" value="Genomic_DNA"/>
</dbReference>
<name>A0A934SK56_9MICO</name>
<evidence type="ECO:0000313" key="2">
    <source>
        <dbReference type="EMBL" id="MBK4347809.1"/>
    </source>
</evidence>
<evidence type="ECO:0000313" key="3">
    <source>
        <dbReference type="Proteomes" id="UP000636458"/>
    </source>
</evidence>
<accession>A0A934SK56</accession>
<evidence type="ECO:0000313" key="1">
    <source>
        <dbReference type="EMBL" id="MBK4347068.1"/>
    </source>
</evidence>